<evidence type="ECO:0000259" key="4">
    <source>
        <dbReference type="PROSITE" id="PS51077"/>
    </source>
</evidence>
<evidence type="ECO:0000313" key="6">
    <source>
        <dbReference type="EMBL" id="GGH67869.1"/>
    </source>
</evidence>
<evidence type="ECO:0000259" key="5">
    <source>
        <dbReference type="PROSITE" id="PS51078"/>
    </source>
</evidence>
<dbReference type="Pfam" id="PF09339">
    <property type="entry name" value="HTH_IclR"/>
    <property type="match status" value="1"/>
</dbReference>
<evidence type="ECO:0000256" key="2">
    <source>
        <dbReference type="ARBA" id="ARBA00023125"/>
    </source>
</evidence>
<evidence type="ECO:0000313" key="7">
    <source>
        <dbReference type="Proteomes" id="UP000602050"/>
    </source>
</evidence>
<dbReference type="Gene3D" id="1.10.10.10">
    <property type="entry name" value="Winged helix-like DNA-binding domain superfamily/Winged helix DNA-binding domain"/>
    <property type="match status" value="1"/>
</dbReference>
<reference evidence="6" key="1">
    <citation type="journal article" date="2014" name="Int. J. Syst. Evol. Microbiol.">
        <title>Complete genome sequence of Corynebacterium casei LMG S-19264T (=DSM 44701T), isolated from a smear-ripened cheese.</title>
        <authorList>
            <consortium name="US DOE Joint Genome Institute (JGI-PGF)"/>
            <person name="Walter F."/>
            <person name="Albersmeier A."/>
            <person name="Kalinowski J."/>
            <person name="Ruckert C."/>
        </authorList>
    </citation>
    <scope>NUCLEOTIDE SEQUENCE</scope>
    <source>
        <strain evidence="6">CGMCC 1.12360</strain>
    </source>
</reference>
<sequence>MSKSLVKAIHVLDCFLEKPVMTINELTEMAGMPKTTVFRLASGLEEAGLLIKDRKSSHDVTYRMSLKFLKYGKYVSEQLEYTKIALPHMKKLNEEIDELVHLSIMEGEEAVYVETVDSSKPVRLVVKVGARSPLYAGSAPKLLLSSLNDEELEEYLNKVELKRFTPNTLTDKERIIEEVKKIREKGYSVSYSEHFKATVGMSYPIYDYEGKMIAALGVSIPDVYYTEKREQFILNNLRKTVEKIWAELGYTEAASSPR</sequence>
<feature type="domain" description="HTH iclR-type" evidence="4">
    <location>
        <begin position="2"/>
        <end position="66"/>
    </location>
</feature>
<dbReference type="SUPFAM" id="SSF46785">
    <property type="entry name" value="Winged helix' DNA-binding domain"/>
    <property type="match status" value="1"/>
</dbReference>
<dbReference type="InterPro" id="IPR036390">
    <property type="entry name" value="WH_DNA-bd_sf"/>
</dbReference>
<organism evidence="6 7">
    <name type="scientific">Compostibacillus humi</name>
    <dbReference type="NCBI Taxonomy" id="1245525"/>
    <lineage>
        <taxon>Bacteria</taxon>
        <taxon>Bacillati</taxon>
        <taxon>Bacillota</taxon>
        <taxon>Bacilli</taxon>
        <taxon>Bacillales</taxon>
        <taxon>Bacillaceae</taxon>
        <taxon>Compostibacillus</taxon>
    </lineage>
</organism>
<dbReference type="GO" id="GO:0003700">
    <property type="term" value="F:DNA-binding transcription factor activity"/>
    <property type="evidence" value="ECO:0007669"/>
    <property type="project" value="TreeGrafter"/>
</dbReference>
<dbReference type="PROSITE" id="PS51077">
    <property type="entry name" value="HTH_ICLR"/>
    <property type="match status" value="1"/>
</dbReference>
<proteinExistence type="predicted"/>
<accession>A0A8J2ZPL9</accession>
<dbReference type="SMART" id="SM00346">
    <property type="entry name" value="HTH_ICLR"/>
    <property type="match status" value="1"/>
</dbReference>
<evidence type="ECO:0000256" key="1">
    <source>
        <dbReference type="ARBA" id="ARBA00023015"/>
    </source>
</evidence>
<comment type="caution">
    <text evidence="6">The sequence shown here is derived from an EMBL/GenBank/DDBJ whole genome shotgun (WGS) entry which is preliminary data.</text>
</comment>
<keyword evidence="3" id="KW-0804">Transcription</keyword>
<dbReference type="InterPro" id="IPR005471">
    <property type="entry name" value="Tscrpt_reg_IclR_N"/>
</dbReference>
<protein>
    <submittedName>
        <fullName evidence="6">IclR family transcriptional regulator</fullName>
    </submittedName>
</protein>
<dbReference type="InterPro" id="IPR029016">
    <property type="entry name" value="GAF-like_dom_sf"/>
</dbReference>
<keyword evidence="7" id="KW-1185">Reference proteome</keyword>
<reference evidence="6" key="2">
    <citation type="submission" date="2020-09" db="EMBL/GenBank/DDBJ databases">
        <authorList>
            <person name="Sun Q."/>
            <person name="Zhou Y."/>
        </authorList>
    </citation>
    <scope>NUCLEOTIDE SEQUENCE</scope>
    <source>
        <strain evidence="6">CGMCC 1.12360</strain>
    </source>
</reference>
<feature type="domain" description="IclR-ED" evidence="5">
    <location>
        <begin position="67"/>
        <end position="250"/>
    </location>
</feature>
<dbReference type="PANTHER" id="PTHR30136:SF24">
    <property type="entry name" value="HTH-TYPE TRANSCRIPTIONAL REPRESSOR ALLR"/>
    <property type="match status" value="1"/>
</dbReference>
<dbReference type="EMBL" id="BMEV01000001">
    <property type="protein sequence ID" value="GGH67869.1"/>
    <property type="molecule type" value="Genomic_DNA"/>
</dbReference>
<dbReference type="Gene3D" id="3.30.450.40">
    <property type="match status" value="1"/>
</dbReference>
<dbReference type="AlphaFoldDB" id="A0A8J2ZPL9"/>
<gene>
    <name evidence="6" type="ORF">GCM10010978_00280</name>
</gene>
<dbReference type="GO" id="GO:0003677">
    <property type="term" value="F:DNA binding"/>
    <property type="evidence" value="ECO:0007669"/>
    <property type="project" value="UniProtKB-KW"/>
</dbReference>
<dbReference type="RefSeq" id="WP_188390329.1">
    <property type="nucleotide sequence ID" value="NZ_BMEV01000001.1"/>
</dbReference>
<dbReference type="Proteomes" id="UP000602050">
    <property type="component" value="Unassembled WGS sequence"/>
</dbReference>
<dbReference type="SUPFAM" id="SSF55781">
    <property type="entry name" value="GAF domain-like"/>
    <property type="match status" value="1"/>
</dbReference>
<dbReference type="GO" id="GO:0045892">
    <property type="term" value="P:negative regulation of DNA-templated transcription"/>
    <property type="evidence" value="ECO:0007669"/>
    <property type="project" value="TreeGrafter"/>
</dbReference>
<dbReference type="Pfam" id="PF01614">
    <property type="entry name" value="IclR_C"/>
    <property type="match status" value="1"/>
</dbReference>
<dbReference type="PROSITE" id="PS51078">
    <property type="entry name" value="ICLR_ED"/>
    <property type="match status" value="1"/>
</dbReference>
<keyword evidence="1" id="KW-0805">Transcription regulation</keyword>
<dbReference type="InterPro" id="IPR050707">
    <property type="entry name" value="HTH_MetabolicPath_Reg"/>
</dbReference>
<dbReference type="PANTHER" id="PTHR30136">
    <property type="entry name" value="HELIX-TURN-HELIX TRANSCRIPTIONAL REGULATOR, ICLR FAMILY"/>
    <property type="match status" value="1"/>
</dbReference>
<dbReference type="InterPro" id="IPR014757">
    <property type="entry name" value="Tscrpt_reg_IclR_C"/>
</dbReference>
<evidence type="ECO:0000256" key="3">
    <source>
        <dbReference type="ARBA" id="ARBA00023163"/>
    </source>
</evidence>
<name>A0A8J2ZPL9_9BACI</name>
<keyword evidence="2" id="KW-0238">DNA-binding</keyword>
<dbReference type="InterPro" id="IPR036388">
    <property type="entry name" value="WH-like_DNA-bd_sf"/>
</dbReference>